<sequence length="239" mass="26843">MDWGALQNLKLNIPNLIALVGVDTVWENAASPKSYPSILYFQHPSFVRMRMGQHLRAEVGEFQPIDPTSVTTNPNISTVTFYPSFGLIGHHVLEQYRENTVLGGLGSTGGLYTILDLVFGFLFGKPLMAIMFNTKYISPFGFFITVFGKAAIQRKLSRKYPHLHSQEPAQQSVSTSAFLHDFVVDFGPKYDDCGDDEAGRGHDPSFEMRPRNITEESSEQSHLLRDDTRQSMRVEHASV</sequence>
<dbReference type="AlphaFoldDB" id="A0A067M2L0"/>
<evidence type="ECO:0000313" key="3">
    <source>
        <dbReference type="EMBL" id="KDQ05791.1"/>
    </source>
</evidence>
<keyword evidence="4" id="KW-1185">Reference proteome</keyword>
<evidence type="ECO:0000313" key="4">
    <source>
        <dbReference type="Proteomes" id="UP000027195"/>
    </source>
</evidence>
<organism evidence="3 4">
    <name type="scientific">Botryobasidium botryosum (strain FD-172 SS1)</name>
    <dbReference type="NCBI Taxonomy" id="930990"/>
    <lineage>
        <taxon>Eukaryota</taxon>
        <taxon>Fungi</taxon>
        <taxon>Dikarya</taxon>
        <taxon>Basidiomycota</taxon>
        <taxon>Agaricomycotina</taxon>
        <taxon>Agaricomycetes</taxon>
        <taxon>Cantharellales</taxon>
        <taxon>Botryobasidiaceae</taxon>
        <taxon>Botryobasidium</taxon>
    </lineage>
</organism>
<feature type="compositionally biased region" description="Basic and acidic residues" evidence="1">
    <location>
        <begin position="222"/>
        <end position="239"/>
    </location>
</feature>
<dbReference type="HOGENOM" id="CLU_1160940_0_0_1"/>
<name>A0A067M2L0_BOTB1</name>
<keyword evidence="2" id="KW-1133">Transmembrane helix</keyword>
<protein>
    <submittedName>
        <fullName evidence="3">Uncharacterized protein</fullName>
    </submittedName>
</protein>
<proteinExistence type="predicted"/>
<feature type="region of interest" description="Disordered" evidence="1">
    <location>
        <begin position="194"/>
        <end position="239"/>
    </location>
</feature>
<evidence type="ECO:0000256" key="1">
    <source>
        <dbReference type="SAM" id="MobiDB-lite"/>
    </source>
</evidence>
<dbReference type="Proteomes" id="UP000027195">
    <property type="component" value="Unassembled WGS sequence"/>
</dbReference>
<reference evidence="4" key="1">
    <citation type="journal article" date="2014" name="Proc. Natl. Acad. Sci. U.S.A.">
        <title>Extensive sampling of basidiomycete genomes demonstrates inadequacy of the white-rot/brown-rot paradigm for wood decay fungi.</title>
        <authorList>
            <person name="Riley R."/>
            <person name="Salamov A.A."/>
            <person name="Brown D.W."/>
            <person name="Nagy L.G."/>
            <person name="Floudas D."/>
            <person name="Held B.W."/>
            <person name="Levasseur A."/>
            <person name="Lombard V."/>
            <person name="Morin E."/>
            <person name="Otillar R."/>
            <person name="Lindquist E.A."/>
            <person name="Sun H."/>
            <person name="LaButti K.M."/>
            <person name="Schmutz J."/>
            <person name="Jabbour D."/>
            <person name="Luo H."/>
            <person name="Baker S.E."/>
            <person name="Pisabarro A.G."/>
            <person name="Walton J.D."/>
            <person name="Blanchette R.A."/>
            <person name="Henrissat B."/>
            <person name="Martin F."/>
            <person name="Cullen D."/>
            <person name="Hibbett D.S."/>
            <person name="Grigoriev I.V."/>
        </authorList>
    </citation>
    <scope>NUCLEOTIDE SEQUENCE [LARGE SCALE GENOMIC DNA]</scope>
    <source>
        <strain evidence="4">FD-172 SS1</strain>
    </source>
</reference>
<evidence type="ECO:0000256" key="2">
    <source>
        <dbReference type="SAM" id="Phobius"/>
    </source>
</evidence>
<dbReference type="EMBL" id="KL198187">
    <property type="protein sequence ID" value="KDQ05791.1"/>
    <property type="molecule type" value="Genomic_DNA"/>
</dbReference>
<feature type="compositionally biased region" description="Basic and acidic residues" evidence="1">
    <location>
        <begin position="194"/>
        <end position="214"/>
    </location>
</feature>
<dbReference type="OrthoDB" id="3256592at2759"/>
<keyword evidence="2" id="KW-0812">Transmembrane</keyword>
<accession>A0A067M2L0</accession>
<gene>
    <name evidence="3" type="ORF">BOTBODRAFT_295173</name>
</gene>
<keyword evidence="2" id="KW-0472">Membrane</keyword>
<feature type="transmembrane region" description="Helical" evidence="2">
    <location>
        <begin position="136"/>
        <end position="152"/>
    </location>
</feature>
<feature type="transmembrane region" description="Helical" evidence="2">
    <location>
        <begin position="101"/>
        <end position="124"/>
    </location>
</feature>
<dbReference type="InParanoid" id="A0A067M2L0"/>